<name>A0ABD7CLR8_CLOBO</name>
<dbReference type="InterPro" id="IPR027417">
    <property type="entry name" value="P-loop_NTPase"/>
</dbReference>
<dbReference type="Gene3D" id="3.40.50.300">
    <property type="entry name" value="P-loop containing nucleotide triphosphate hydrolases"/>
    <property type="match status" value="1"/>
</dbReference>
<dbReference type="SUPFAM" id="SSF52540">
    <property type="entry name" value="P-loop containing nucleoside triphosphate hydrolases"/>
    <property type="match status" value="1"/>
</dbReference>
<sequence>MNLPAKNIFILEPYKDDIELTIAEFWNLIGRAGRLKKDFTGNIFLIDFYRENRHFIEKNKNTEIKPSIVTNITENYDDLKLFIENKGKASGEDIKAENTFMKLYKYYTSGILCNKLNELNSLYNLDEYKISDERILEIEKLLENVDKVITIPKDILLRNISISPYRQEEMYAYILKKINTDKVKDVVPIHPLGEYKLVYQSVLRLIKRIHNCFEKKKKDDKSHKYFAVLALKWMRGDHFSVLINDELKRSSSKNVESIIRTVMKNIDDDLRFRYVKYISCYIDLLIEALKLTNNEEMIKSIPNIPLYIEIGASEQSMISFIELGLSRTSSKILMDISGDRSMDRKKALRFIKKLDLTNSNISKVTAKEILSLNIKEM</sequence>
<dbReference type="RefSeq" id="WP_047403123.1">
    <property type="nucleotide sequence ID" value="NZ_CP069280.1"/>
</dbReference>
<accession>A0ABD7CLR8</accession>
<reference evidence="1 2" key="1">
    <citation type="journal article" date="2014" name="J. Infect. Dis.">
        <title>Molecular characterization of a novel botulinum neurotoxin type H gene.</title>
        <authorList>
            <person name="Dover N."/>
            <person name="Barash J.R."/>
            <person name="Hill K.K."/>
            <person name="Xie G."/>
            <person name="Arnon S.S."/>
        </authorList>
    </citation>
    <scope>NUCLEOTIDE SEQUENCE [LARGE SCALE GENOMIC DNA]</scope>
    <source>
        <strain evidence="1 2">IBCA10-7060</strain>
    </source>
</reference>
<protein>
    <submittedName>
        <fullName evidence="1">Uncharacterized protein</fullName>
    </submittedName>
</protein>
<gene>
    <name evidence="1" type="ORF">JQS73_04070</name>
</gene>
<proteinExistence type="predicted"/>
<evidence type="ECO:0000313" key="1">
    <source>
        <dbReference type="EMBL" id="QRI54303.1"/>
    </source>
</evidence>
<dbReference type="AlphaFoldDB" id="A0ABD7CLR8"/>
<dbReference type="Proteomes" id="UP000663464">
    <property type="component" value="Chromosome"/>
</dbReference>
<organism evidence="1 2">
    <name type="scientific">Clostridium botulinum</name>
    <dbReference type="NCBI Taxonomy" id="1491"/>
    <lineage>
        <taxon>Bacteria</taxon>
        <taxon>Bacillati</taxon>
        <taxon>Bacillota</taxon>
        <taxon>Clostridia</taxon>
        <taxon>Eubacteriales</taxon>
        <taxon>Clostridiaceae</taxon>
        <taxon>Clostridium</taxon>
    </lineage>
</organism>
<dbReference type="EMBL" id="CP069280">
    <property type="protein sequence ID" value="QRI54303.1"/>
    <property type="molecule type" value="Genomic_DNA"/>
</dbReference>
<evidence type="ECO:0000313" key="2">
    <source>
        <dbReference type="Proteomes" id="UP000663464"/>
    </source>
</evidence>